<dbReference type="InterPro" id="IPR050394">
    <property type="entry name" value="Homeobox_NK-like"/>
</dbReference>
<feature type="DNA-binding region" description="Homeobox" evidence="5">
    <location>
        <begin position="81"/>
        <end position="140"/>
    </location>
</feature>
<dbReference type="RefSeq" id="XP_022648261.1">
    <property type="nucleotide sequence ID" value="XM_022792526.1"/>
</dbReference>
<evidence type="ECO:0000256" key="5">
    <source>
        <dbReference type="PROSITE-ProRule" id="PRU00108"/>
    </source>
</evidence>
<feature type="region of interest" description="Disordered" evidence="7">
    <location>
        <begin position="204"/>
        <end position="223"/>
    </location>
</feature>
<keyword evidence="10" id="KW-1185">Reference proteome</keyword>
<reference evidence="9" key="1">
    <citation type="submission" date="2021-01" db="UniProtKB">
        <authorList>
            <consortium name="EnsemblMetazoa"/>
        </authorList>
    </citation>
    <scope>IDENTIFICATION</scope>
</reference>
<dbReference type="RefSeq" id="XP_022648264.1">
    <property type="nucleotide sequence ID" value="XM_022792529.1"/>
</dbReference>
<dbReference type="PRINTS" id="PR00024">
    <property type="entry name" value="HOMEOBOX"/>
</dbReference>
<feature type="compositionally biased region" description="Basic and acidic residues" evidence="7">
    <location>
        <begin position="214"/>
        <end position="223"/>
    </location>
</feature>
<evidence type="ECO:0000256" key="3">
    <source>
        <dbReference type="ARBA" id="ARBA00023155"/>
    </source>
</evidence>
<dbReference type="PROSITE" id="PS50071">
    <property type="entry name" value="HOMEOBOX_2"/>
    <property type="match status" value="1"/>
</dbReference>
<dbReference type="GO" id="GO:0000978">
    <property type="term" value="F:RNA polymerase II cis-regulatory region sequence-specific DNA binding"/>
    <property type="evidence" value="ECO:0007669"/>
    <property type="project" value="TreeGrafter"/>
</dbReference>
<dbReference type="KEGG" id="vde:111244929"/>
<keyword evidence="2 5" id="KW-0238">DNA-binding</keyword>
<dbReference type="RefSeq" id="XP_022648259.1">
    <property type="nucleotide sequence ID" value="XM_022792524.1"/>
</dbReference>
<comment type="subcellular location">
    <subcellularLocation>
        <location evidence="1 5 6">Nucleus</location>
    </subcellularLocation>
</comment>
<feature type="region of interest" description="Disordered" evidence="7">
    <location>
        <begin position="63"/>
        <end position="82"/>
    </location>
</feature>
<dbReference type="GeneID" id="111244929"/>
<dbReference type="EnsemblMetazoa" id="XM_022792528">
    <property type="protein sequence ID" value="XP_022648263"/>
    <property type="gene ID" value="LOC111244929"/>
</dbReference>
<name>A0A7M7J8D7_VARDE</name>
<evidence type="ECO:0000313" key="9">
    <source>
        <dbReference type="EnsemblMetazoa" id="XP_022648263"/>
    </source>
</evidence>
<evidence type="ECO:0000256" key="1">
    <source>
        <dbReference type="ARBA" id="ARBA00004123"/>
    </source>
</evidence>
<dbReference type="InterPro" id="IPR001356">
    <property type="entry name" value="HD"/>
</dbReference>
<dbReference type="RefSeq" id="XP_022648262.1">
    <property type="nucleotide sequence ID" value="XM_022792527.1"/>
</dbReference>
<dbReference type="OrthoDB" id="6159439at2759"/>
<evidence type="ECO:0000313" key="10">
    <source>
        <dbReference type="Proteomes" id="UP000594260"/>
    </source>
</evidence>
<dbReference type="EnsemblMetazoa" id="XM_022792526">
    <property type="protein sequence ID" value="XP_022648261"/>
    <property type="gene ID" value="LOC111244929"/>
</dbReference>
<evidence type="ECO:0000256" key="6">
    <source>
        <dbReference type="RuleBase" id="RU000682"/>
    </source>
</evidence>
<dbReference type="EnsemblMetazoa" id="XM_022792524">
    <property type="protein sequence ID" value="XP_022648259"/>
    <property type="gene ID" value="LOC111244929"/>
</dbReference>
<feature type="domain" description="Homeobox" evidence="8">
    <location>
        <begin position="79"/>
        <end position="139"/>
    </location>
</feature>
<dbReference type="Gene3D" id="1.10.10.60">
    <property type="entry name" value="Homeodomain-like"/>
    <property type="match status" value="1"/>
</dbReference>
<organism evidence="9 10">
    <name type="scientific">Varroa destructor</name>
    <name type="common">Honeybee mite</name>
    <dbReference type="NCBI Taxonomy" id="109461"/>
    <lineage>
        <taxon>Eukaryota</taxon>
        <taxon>Metazoa</taxon>
        <taxon>Ecdysozoa</taxon>
        <taxon>Arthropoda</taxon>
        <taxon>Chelicerata</taxon>
        <taxon>Arachnida</taxon>
        <taxon>Acari</taxon>
        <taxon>Parasitiformes</taxon>
        <taxon>Mesostigmata</taxon>
        <taxon>Gamasina</taxon>
        <taxon>Dermanyssoidea</taxon>
        <taxon>Varroidae</taxon>
        <taxon>Varroa</taxon>
    </lineage>
</organism>
<dbReference type="GO" id="GO:0000981">
    <property type="term" value="F:DNA-binding transcription factor activity, RNA polymerase II-specific"/>
    <property type="evidence" value="ECO:0007669"/>
    <property type="project" value="InterPro"/>
</dbReference>
<dbReference type="PROSITE" id="PS00027">
    <property type="entry name" value="HOMEOBOX_1"/>
    <property type="match status" value="1"/>
</dbReference>
<protein>
    <recommendedName>
        <fullName evidence="8">Homeobox domain-containing protein</fullName>
    </recommendedName>
</protein>
<dbReference type="EnsemblMetazoa" id="XM_022792525">
    <property type="protein sequence ID" value="XP_022648260"/>
    <property type="gene ID" value="LOC111244929"/>
</dbReference>
<dbReference type="InterPro" id="IPR017970">
    <property type="entry name" value="Homeobox_CS"/>
</dbReference>
<evidence type="ECO:0000256" key="7">
    <source>
        <dbReference type="SAM" id="MobiDB-lite"/>
    </source>
</evidence>
<dbReference type="EnsemblMetazoa" id="XM_022792529">
    <property type="protein sequence ID" value="XP_022648264"/>
    <property type="gene ID" value="LOC111244929"/>
</dbReference>
<dbReference type="Proteomes" id="UP000594260">
    <property type="component" value="Unplaced"/>
</dbReference>
<dbReference type="RefSeq" id="XP_022648260.1">
    <property type="nucleotide sequence ID" value="XM_022792525.1"/>
</dbReference>
<feature type="region of interest" description="Disordered" evidence="7">
    <location>
        <begin position="262"/>
        <end position="286"/>
    </location>
</feature>
<evidence type="ECO:0000259" key="8">
    <source>
        <dbReference type="PROSITE" id="PS50071"/>
    </source>
</evidence>
<keyword evidence="3 5" id="KW-0371">Homeobox</keyword>
<dbReference type="AlphaFoldDB" id="A0A7M7J8D7"/>
<dbReference type="GO" id="GO:0030154">
    <property type="term" value="P:cell differentiation"/>
    <property type="evidence" value="ECO:0007669"/>
    <property type="project" value="TreeGrafter"/>
</dbReference>
<proteinExistence type="predicted"/>
<dbReference type="SMART" id="SM00389">
    <property type="entry name" value="HOX"/>
    <property type="match status" value="1"/>
</dbReference>
<dbReference type="InterPro" id="IPR009057">
    <property type="entry name" value="Homeodomain-like_sf"/>
</dbReference>
<evidence type="ECO:0000256" key="2">
    <source>
        <dbReference type="ARBA" id="ARBA00023125"/>
    </source>
</evidence>
<keyword evidence="4 5" id="KW-0539">Nucleus</keyword>
<dbReference type="PANTHER" id="PTHR24340">
    <property type="entry name" value="HOMEOBOX PROTEIN NKX"/>
    <property type="match status" value="1"/>
</dbReference>
<dbReference type="InParanoid" id="A0A7M7J8D7"/>
<dbReference type="GO" id="GO:0005634">
    <property type="term" value="C:nucleus"/>
    <property type="evidence" value="ECO:0007669"/>
    <property type="project" value="UniProtKB-SubCell"/>
</dbReference>
<accession>A0A7M7J8D7</accession>
<sequence>MTLSGSVGNCPLTPTVAHGAQTGSPSIEIQPAPGGSGYNLFYSAPSGSGPTAEQRLALSRLVSASSGGLSNNPTGTPSARSRKRRILFSQVQILELERRFRQQRYLSAQEREQLASIIQLTPTQVKIWFQNHRYKCKRMAREKILNIGGHSDSNTPMSPVSATGLHPLPGALSTPLPYNTSGQPSVLEEKKSLALMPVLFKDLPHSGQQSKDNTVLRDSRDPRTISAAPYARTPITAPHVSGLADHSGGLQFYPRSVFSTGGSSALPNKEPPNASAGPMFGHHKHW</sequence>
<dbReference type="RefSeq" id="XP_022648263.1">
    <property type="nucleotide sequence ID" value="XM_022792528.1"/>
</dbReference>
<evidence type="ECO:0000256" key="4">
    <source>
        <dbReference type="ARBA" id="ARBA00023242"/>
    </source>
</evidence>
<dbReference type="InterPro" id="IPR020479">
    <property type="entry name" value="HD_metazoa"/>
</dbReference>
<dbReference type="Pfam" id="PF00046">
    <property type="entry name" value="Homeodomain"/>
    <property type="match status" value="1"/>
</dbReference>
<dbReference type="EnsemblMetazoa" id="XM_022792527">
    <property type="protein sequence ID" value="XP_022648262"/>
    <property type="gene ID" value="LOC111244929"/>
</dbReference>
<dbReference type="SUPFAM" id="SSF46689">
    <property type="entry name" value="Homeodomain-like"/>
    <property type="match status" value="1"/>
</dbReference>
<dbReference type="CDD" id="cd00086">
    <property type="entry name" value="homeodomain"/>
    <property type="match status" value="1"/>
</dbReference>